<feature type="transmembrane region" description="Helical" evidence="1">
    <location>
        <begin position="113"/>
        <end position="131"/>
    </location>
</feature>
<protein>
    <submittedName>
        <fullName evidence="2">Uncharacterized protein</fullName>
    </submittedName>
</protein>
<name>A0A5B7JR55_PORTR</name>
<comment type="caution">
    <text evidence="2">The sequence shown here is derived from an EMBL/GenBank/DDBJ whole genome shotgun (WGS) entry which is preliminary data.</text>
</comment>
<proteinExistence type="predicted"/>
<keyword evidence="1" id="KW-1133">Transmembrane helix</keyword>
<dbReference type="EMBL" id="VSRR010100010">
    <property type="protein sequence ID" value="MPC94834.1"/>
    <property type="molecule type" value="Genomic_DNA"/>
</dbReference>
<dbReference type="Proteomes" id="UP000324222">
    <property type="component" value="Unassembled WGS sequence"/>
</dbReference>
<dbReference type="OrthoDB" id="10477587at2759"/>
<keyword evidence="1" id="KW-0472">Membrane</keyword>
<feature type="transmembrane region" description="Helical" evidence="1">
    <location>
        <begin position="137"/>
        <end position="154"/>
    </location>
</feature>
<dbReference type="AlphaFoldDB" id="A0A5B7JR55"/>
<evidence type="ECO:0000256" key="1">
    <source>
        <dbReference type="SAM" id="Phobius"/>
    </source>
</evidence>
<keyword evidence="3" id="KW-1185">Reference proteome</keyword>
<evidence type="ECO:0000313" key="3">
    <source>
        <dbReference type="Proteomes" id="UP000324222"/>
    </source>
</evidence>
<organism evidence="2 3">
    <name type="scientific">Portunus trituberculatus</name>
    <name type="common">Swimming crab</name>
    <name type="synonym">Neptunus trituberculatus</name>
    <dbReference type="NCBI Taxonomy" id="210409"/>
    <lineage>
        <taxon>Eukaryota</taxon>
        <taxon>Metazoa</taxon>
        <taxon>Ecdysozoa</taxon>
        <taxon>Arthropoda</taxon>
        <taxon>Crustacea</taxon>
        <taxon>Multicrustacea</taxon>
        <taxon>Malacostraca</taxon>
        <taxon>Eumalacostraca</taxon>
        <taxon>Eucarida</taxon>
        <taxon>Decapoda</taxon>
        <taxon>Pleocyemata</taxon>
        <taxon>Brachyura</taxon>
        <taxon>Eubrachyura</taxon>
        <taxon>Portunoidea</taxon>
        <taxon>Portunidae</taxon>
        <taxon>Portuninae</taxon>
        <taxon>Portunus</taxon>
    </lineage>
</organism>
<gene>
    <name evidence="2" type="ORF">E2C01_090021</name>
</gene>
<accession>A0A5B7JR55</accession>
<reference evidence="2 3" key="1">
    <citation type="submission" date="2019-05" db="EMBL/GenBank/DDBJ databases">
        <title>Another draft genome of Portunus trituberculatus and its Hox gene families provides insights of decapod evolution.</title>
        <authorList>
            <person name="Jeong J.-H."/>
            <person name="Song I."/>
            <person name="Kim S."/>
            <person name="Choi T."/>
            <person name="Kim D."/>
            <person name="Ryu S."/>
            <person name="Kim W."/>
        </authorList>
    </citation>
    <scope>NUCLEOTIDE SEQUENCE [LARGE SCALE GENOMIC DNA]</scope>
    <source>
        <tissue evidence="2">Muscle</tissue>
    </source>
</reference>
<sequence length="155" mass="16990">MLSSQDIGLAKYGILAFGDLRVSNDDCLSSSLLLHDNDDATDQAAVSETGSFEFRTMEDVLLVTFTHREGSEAREGALITILPEVVCGGVITSDTTIAINHHFKAPYVCNWELMVMLLLLLLLVVVVVVVVILLLPFLLLLYLLSLVLLLLFLLS</sequence>
<evidence type="ECO:0000313" key="2">
    <source>
        <dbReference type="EMBL" id="MPC94834.1"/>
    </source>
</evidence>
<keyword evidence="1" id="KW-0812">Transmembrane</keyword>